<dbReference type="AlphaFoldDB" id="A0A562PLF7"/>
<name>A0A562PLF7_9PSED</name>
<comment type="caution">
    <text evidence="1">The sequence shown here is derived from an EMBL/GenBank/DDBJ whole genome shotgun (WGS) entry which is preliminary data.</text>
</comment>
<organism evidence="1 2">
    <name type="scientific">Pseudomonas duriflava</name>
    <dbReference type="NCBI Taxonomy" id="459528"/>
    <lineage>
        <taxon>Bacteria</taxon>
        <taxon>Pseudomonadati</taxon>
        <taxon>Pseudomonadota</taxon>
        <taxon>Gammaproteobacteria</taxon>
        <taxon>Pseudomonadales</taxon>
        <taxon>Pseudomonadaceae</taxon>
        <taxon>Pseudomonas</taxon>
    </lineage>
</organism>
<reference evidence="1 2" key="1">
    <citation type="journal article" date="2015" name="Stand. Genomic Sci.">
        <title>Genomic Encyclopedia of Bacterial and Archaeal Type Strains, Phase III: the genomes of soil and plant-associated and newly described type strains.</title>
        <authorList>
            <person name="Whitman W.B."/>
            <person name="Woyke T."/>
            <person name="Klenk H.P."/>
            <person name="Zhou Y."/>
            <person name="Lilburn T.G."/>
            <person name="Beck B.J."/>
            <person name="De Vos P."/>
            <person name="Vandamme P."/>
            <person name="Eisen J.A."/>
            <person name="Garrity G."/>
            <person name="Hugenholtz P."/>
            <person name="Kyrpides N.C."/>
        </authorList>
    </citation>
    <scope>NUCLEOTIDE SEQUENCE [LARGE SCALE GENOMIC DNA]</scope>
    <source>
        <strain evidence="1 2">CGMCC 1.6858</strain>
    </source>
</reference>
<proteinExistence type="predicted"/>
<protein>
    <submittedName>
        <fullName evidence="1">Uncharacterized protein</fullName>
    </submittedName>
</protein>
<accession>A0A562PLF7</accession>
<evidence type="ECO:0000313" key="1">
    <source>
        <dbReference type="EMBL" id="TWI45218.1"/>
    </source>
</evidence>
<evidence type="ECO:0000313" key="2">
    <source>
        <dbReference type="Proteomes" id="UP000316905"/>
    </source>
</evidence>
<dbReference type="RefSeq" id="WP_145146058.1">
    <property type="nucleotide sequence ID" value="NZ_VLKY01000039.1"/>
</dbReference>
<sequence>MDTYALPDPQRLNVARNQFLDGKPLPEDLLPSPVARSWSRSREAGVLPWQSRLDWMLISIRFGMKTRSLLNMFNHKSSGFGKVWAETPGLYFV</sequence>
<gene>
    <name evidence="1" type="ORF">IQ22_04644</name>
</gene>
<keyword evidence="2" id="KW-1185">Reference proteome</keyword>
<dbReference type="EMBL" id="VLKY01000039">
    <property type="protein sequence ID" value="TWI45218.1"/>
    <property type="molecule type" value="Genomic_DNA"/>
</dbReference>
<dbReference type="Proteomes" id="UP000316905">
    <property type="component" value="Unassembled WGS sequence"/>
</dbReference>
<dbReference type="OrthoDB" id="9804019at2"/>